<keyword evidence="1" id="KW-0732">Signal</keyword>
<dbReference type="AlphaFoldDB" id="A0A2T6AZV1"/>
<accession>A0A2T6AZV1</accession>
<reference evidence="3 4" key="1">
    <citation type="submission" date="2018-04" db="EMBL/GenBank/DDBJ databases">
        <title>Genomic Encyclopedia of Archaeal and Bacterial Type Strains, Phase II (KMG-II): from individual species to whole genera.</title>
        <authorList>
            <person name="Goeker M."/>
        </authorList>
    </citation>
    <scope>NUCLEOTIDE SEQUENCE [LARGE SCALE GENOMIC DNA]</scope>
    <source>
        <strain evidence="3 4">DSM 29329</strain>
    </source>
</reference>
<evidence type="ECO:0000259" key="2">
    <source>
        <dbReference type="Pfam" id="PF11412"/>
    </source>
</evidence>
<dbReference type="RefSeq" id="WP_244641011.1">
    <property type="nucleotide sequence ID" value="NZ_BMEZ01000007.1"/>
</dbReference>
<evidence type="ECO:0000313" key="4">
    <source>
        <dbReference type="Proteomes" id="UP000244069"/>
    </source>
</evidence>
<dbReference type="Proteomes" id="UP000244069">
    <property type="component" value="Unassembled WGS sequence"/>
</dbReference>
<evidence type="ECO:0000256" key="1">
    <source>
        <dbReference type="SAM" id="SignalP"/>
    </source>
</evidence>
<dbReference type="InterPro" id="IPR028250">
    <property type="entry name" value="DsbDN"/>
</dbReference>
<evidence type="ECO:0000313" key="3">
    <source>
        <dbReference type="EMBL" id="PTX49327.1"/>
    </source>
</evidence>
<feature type="signal peptide" evidence="1">
    <location>
        <begin position="1"/>
        <end position="18"/>
    </location>
</feature>
<keyword evidence="4" id="KW-1185">Reference proteome</keyword>
<feature type="domain" description="Thiol:disulfide interchange protein DsbD N-terminal" evidence="2">
    <location>
        <begin position="34"/>
        <end position="138"/>
    </location>
</feature>
<dbReference type="Pfam" id="PF11412">
    <property type="entry name" value="DsbD_N"/>
    <property type="match status" value="1"/>
</dbReference>
<organism evidence="3 4">
    <name type="scientific">Allosediminivita pacifica</name>
    <dbReference type="NCBI Taxonomy" id="1267769"/>
    <lineage>
        <taxon>Bacteria</taxon>
        <taxon>Pseudomonadati</taxon>
        <taxon>Pseudomonadota</taxon>
        <taxon>Alphaproteobacteria</taxon>
        <taxon>Rhodobacterales</taxon>
        <taxon>Paracoccaceae</taxon>
        <taxon>Allosediminivita</taxon>
    </lineage>
</organism>
<name>A0A2T6AZV1_9RHOB</name>
<dbReference type="EMBL" id="QBKN01000007">
    <property type="protein sequence ID" value="PTX49327.1"/>
    <property type="molecule type" value="Genomic_DNA"/>
</dbReference>
<proteinExistence type="predicted"/>
<comment type="caution">
    <text evidence="3">The sequence shown here is derived from an EMBL/GenBank/DDBJ whole genome shotgun (WGS) entry which is preliminary data.</text>
</comment>
<feature type="chain" id="PRO_5015576276" evidence="1">
    <location>
        <begin position="19"/>
        <end position="262"/>
    </location>
</feature>
<protein>
    <submittedName>
        <fullName evidence="3">DsbC/DsbD-like thiol-disulfide interchange protein</fullName>
    </submittedName>
</protein>
<sequence>MWRILLVFLMLMPLRVLAQGDLVSADLKPGWRMSNGEHMAGLRLTLAPGWKTYWRAPGDAGIPPVFDWAGSTNVRSVRVHWPAPHVFYQSGMRSLGYKQGVTLPLRVTPIDPSRDVTLRLEVDLGVCSDVCVPRQLRTGAALPAAATRVDPVIAAALADRPLSADQAGIGQVRCEVRPARGGIELHARIPMDRPGAGVETVVETADPQVWASQPEAVWTGGQLLVSSRLKHAGGGAFALDRKGLRFTVISQGRAVDIRGCTG</sequence>
<gene>
    <name evidence="3" type="ORF">C8N44_107167</name>
</gene>